<reference evidence="1 2" key="1">
    <citation type="submission" date="2020-12" db="EMBL/GenBank/DDBJ databases">
        <title>Concerted genomic and epigenomic changes stabilize Arabidopsis allopolyploids.</title>
        <authorList>
            <person name="Chen Z."/>
        </authorList>
    </citation>
    <scope>NUCLEOTIDE SEQUENCE [LARGE SCALE GENOMIC DNA]</scope>
    <source>
        <strain evidence="1">As9502</strain>
        <tissue evidence="1">Leaf</tissue>
    </source>
</reference>
<evidence type="ECO:0000313" key="1">
    <source>
        <dbReference type="EMBL" id="KAG7557137.1"/>
    </source>
</evidence>
<sequence>MGRESLFGGRGRWETVVDVIEYVAVEEKVVMVNGMEIILAMTEEEELGRPVSLGEVFMKSHTKADGTFVDQKARQVAETYEKNLEEILFQMDVDGPENSTETSTHRTSSVKQKNEIFLRCTKTDDKQSFWTWTARRDAEEREKKGEMYELFFLIPFGDARATSRLSSKA</sequence>
<proteinExistence type="predicted"/>
<protein>
    <submittedName>
        <fullName evidence="1">Putative transposase Ptta/En/Spm plant</fullName>
    </submittedName>
</protein>
<dbReference type="EMBL" id="JAEFBJ010000011">
    <property type="protein sequence ID" value="KAG7557137.1"/>
    <property type="molecule type" value="Genomic_DNA"/>
</dbReference>
<dbReference type="AlphaFoldDB" id="A0A8T1ZFT7"/>
<evidence type="ECO:0000313" key="2">
    <source>
        <dbReference type="Proteomes" id="UP000694251"/>
    </source>
</evidence>
<organism evidence="1 2">
    <name type="scientific">Arabidopsis suecica</name>
    <name type="common">Swedish thale-cress</name>
    <name type="synonym">Cardaminopsis suecica</name>
    <dbReference type="NCBI Taxonomy" id="45249"/>
    <lineage>
        <taxon>Eukaryota</taxon>
        <taxon>Viridiplantae</taxon>
        <taxon>Streptophyta</taxon>
        <taxon>Embryophyta</taxon>
        <taxon>Tracheophyta</taxon>
        <taxon>Spermatophyta</taxon>
        <taxon>Magnoliopsida</taxon>
        <taxon>eudicotyledons</taxon>
        <taxon>Gunneridae</taxon>
        <taxon>Pentapetalae</taxon>
        <taxon>rosids</taxon>
        <taxon>malvids</taxon>
        <taxon>Brassicales</taxon>
        <taxon>Brassicaceae</taxon>
        <taxon>Camelineae</taxon>
        <taxon>Arabidopsis</taxon>
    </lineage>
</organism>
<dbReference type="Proteomes" id="UP000694251">
    <property type="component" value="Chromosome 11"/>
</dbReference>
<accession>A0A8T1ZFT7</accession>
<name>A0A8T1ZFT7_ARASU</name>
<dbReference type="OrthoDB" id="1112268at2759"/>
<comment type="caution">
    <text evidence="1">The sequence shown here is derived from an EMBL/GenBank/DDBJ whole genome shotgun (WGS) entry which is preliminary data.</text>
</comment>
<keyword evidence="2" id="KW-1185">Reference proteome</keyword>
<dbReference type="Pfam" id="PF03004">
    <property type="entry name" value="Transposase_24"/>
    <property type="match status" value="1"/>
</dbReference>
<gene>
    <name evidence="1" type="ORF">ISN44_As11g031320</name>
</gene>
<dbReference type="InterPro" id="IPR004252">
    <property type="entry name" value="Probable_transposase_24"/>
</dbReference>